<feature type="non-terminal residue" evidence="1">
    <location>
        <position position="1171"/>
    </location>
</feature>
<sequence length="1171" mass="128127">VINNAPAPDVYTRPEVNELLNEKADKTDLEDYYSKSETYAKDEVYSKNETDELLDEKVNEAILDDYYSKTETYAKIETYNKTEVDGFLDEKADIGKSFTKSEDDALLILKADKTQLIDSYTKSKEDALLLLKADKTDLIDSYTKTEDDAMLLLKADKTDLIDSYSKSEDDALLLMKADKTDLDNFVDLSSAQTITGQKQFGIISVSSVSKLSKNDASILLAGGGDMLVSSLVTQPQLQEVRSIAQGKSKGYVFATTDEMNTWMEDQENVAKLSIGDNLYIVDKQVMDYWWDGTNLRVLETELPDMSNVVTTLGAATGGGNAITDISIDGNTLTPAKNTSFVTNNYDETITGQKTFNTTILSVGIMVQTYDNNSVVCAGGGMKAISDITANYFNKSETYSQTETNNLLNNKANAGVSYTKGEDDALLLLKADKTQLIDSYTKGETNNLLNNKADTGVSYTKGEDDALLILKANQSTTYTKTETDYLISLIDVGDVDLTDYYNKTKTDELLGEKADTTELSNYVTLGTSQTTTANKTFNNACRFTSTIDGMSTVTGASFVKSGADDTVVLLGAGGTKPISEFVGAPTDLSNYYTKTETYAKNEVYSRSDTYSQTQTNNLINNKVSDSIPGNDTFSGSAGMLSLFAKSDHRHISNVAPGTDIEPCVNGVASKGISAYYSRHDHVHPQQITYNQNLTAFGFIKSGSNDTSVLLAGGGTKLISEFQSGAPDLSNYYNKSETYSKTETDNKYVRLEGSIQQTITGRLKYVSPFGQTYDETQDPVENTYLTQSEVDAKLASKMDQSTLGNLVNTIQDQTVNGSKTFTSNVSTTGFAKTGKDDTSVLLAGGRDMLLSAFGGLELVNINYTSNVVSPTSIMSLKCFRYGSLISFYGYIYMGNGAGASGASVAVCTLESAGFPKYLFYADDIVFAGSAPHVANFRFGTDGKVTITIKALTGAAVYIDEALLDAAGLMDFPELYAYIKERDPKPPIETVPPVLVGEQTLQEQVKINADILENSNEVFVPPEPNMPVKIDYGQQIVNKPFIFNEMQPTLIVYGDRVTLNCFVTIKQQFKGYVFNSYPQEAQPKDNIKIITIICSNFSNNINLFCYIDENGPYVYAEDDREIAANTSIVISTTYYKQFEALKQINYDSNNDGKVDIMDVWNGSGQGTHATQSHV</sequence>
<dbReference type="EMBL" id="SNRW01011464">
    <property type="protein sequence ID" value="KAA6375113.1"/>
    <property type="molecule type" value="Genomic_DNA"/>
</dbReference>
<dbReference type="Proteomes" id="UP000324800">
    <property type="component" value="Unassembled WGS sequence"/>
</dbReference>
<feature type="non-terminal residue" evidence="1">
    <location>
        <position position="1"/>
    </location>
</feature>
<protein>
    <submittedName>
        <fullName evidence="1">Uncharacterized protein</fullName>
    </submittedName>
</protein>
<accession>A0A5J4UY10</accession>
<proteinExistence type="predicted"/>
<comment type="caution">
    <text evidence="1">The sequence shown here is derived from an EMBL/GenBank/DDBJ whole genome shotgun (WGS) entry which is preliminary data.</text>
</comment>
<dbReference type="AlphaFoldDB" id="A0A5J4UY10"/>
<name>A0A5J4UY10_9EUKA</name>
<evidence type="ECO:0000313" key="1">
    <source>
        <dbReference type="EMBL" id="KAA6375113.1"/>
    </source>
</evidence>
<organism evidence="1 2">
    <name type="scientific">Streblomastix strix</name>
    <dbReference type="NCBI Taxonomy" id="222440"/>
    <lineage>
        <taxon>Eukaryota</taxon>
        <taxon>Metamonada</taxon>
        <taxon>Preaxostyla</taxon>
        <taxon>Oxymonadida</taxon>
        <taxon>Streblomastigidae</taxon>
        <taxon>Streblomastix</taxon>
    </lineage>
</organism>
<gene>
    <name evidence="1" type="ORF">EZS28_029360</name>
</gene>
<reference evidence="1 2" key="1">
    <citation type="submission" date="2019-03" db="EMBL/GenBank/DDBJ databases">
        <title>Single cell metagenomics reveals metabolic interactions within the superorganism composed of flagellate Streblomastix strix and complex community of Bacteroidetes bacteria on its surface.</title>
        <authorList>
            <person name="Treitli S.C."/>
            <person name="Kolisko M."/>
            <person name="Husnik F."/>
            <person name="Keeling P."/>
            <person name="Hampl V."/>
        </authorList>
    </citation>
    <scope>NUCLEOTIDE SEQUENCE [LARGE SCALE GENOMIC DNA]</scope>
    <source>
        <strain evidence="1">ST1C</strain>
    </source>
</reference>
<evidence type="ECO:0000313" key="2">
    <source>
        <dbReference type="Proteomes" id="UP000324800"/>
    </source>
</evidence>